<dbReference type="EMBL" id="CAADJE010000024">
    <property type="protein sequence ID" value="VFS69340.1"/>
    <property type="molecule type" value="Genomic_DNA"/>
</dbReference>
<organism evidence="1 2">
    <name type="scientific">Raoultella planticola</name>
    <name type="common">Klebsiella planticola</name>
    <dbReference type="NCBI Taxonomy" id="575"/>
    <lineage>
        <taxon>Bacteria</taxon>
        <taxon>Pseudomonadati</taxon>
        <taxon>Pseudomonadota</taxon>
        <taxon>Gammaproteobacteria</taxon>
        <taxon>Enterobacterales</taxon>
        <taxon>Enterobacteriaceae</taxon>
        <taxon>Klebsiella/Raoultella group</taxon>
        <taxon>Raoultella</taxon>
    </lineage>
</organism>
<accession>A0A485B8I3</accession>
<protein>
    <submittedName>
        <fullName evidence="1">Uncharacterized protein</fullName>
    </submittedName>
</protein>
<gene>
    <name evidence="1" type="ORF">NCTC12998_03494</name>
</gene>
<reference evidence="1 2" key="1">
    <citation type="submission" date="2019-03" db="EMBL/GenBank/DDBJ databases">
        <authorList>
            <consortium name="Pathogen Informatics"/>
        </authorList>
    </citation>
    <scope>NUCLEOTIDE SEQUENCE [LARGE SCALE GENOMIC DNA]</scope>
    <source>
        <strain evidence="1 2">NCTC12998</strain>
    </source>
</reference>
<evidence type="ECO:0000313" key="1">
    <source>
        <dbReference type="EMBL" id="VFS69340.1"/>
    </source>
</evidence>
<evidence type="ECO:0000313" key="2">
    <source>
        <dbReference type="Proteomes" id="UP000345637"/>
    </source>
</evidence>
<name>A0A485B8I3_RAOPL</name>
<sequence>MLTGATGACGLWILQAGQGRSPASGKTVYGNRTVYPPVARCLPGLRERAIFGFCSPDRGAVPPPGRWPAAIAPFIPWWRATYRGYGSVRSLDFVARTGTQSRLREDGLRQSHRLSPGGALLTGLRERAVFGFCRPDRDAVPPPEDGLRQSHPFIPRWRVTYRGYGSVRSLDFVARTGAQPRLRERPCGTQTRA</sequence>
<dbReference type="AlphaFoldDB" id="A0A485B8I3"/>
<proteinExistence type="predicted"/>
<dbReference type="Proteomes" id="UP000345637">
    <property type="component" value="Unassembled WGS sequence"/>
</dbReference>